<evidence type="ECO:0000256" key="1">
    <source>
        <dbReference type="ARBA" id="ARBA00010641"/>
    </source>
</evidence>
<accession>A0A953M2X0</accession>
<dbReference type="AlphaFoldDB" id="A0A953M2X0"/>
<evidence type="ECO:0000313" key="8">
    <source>
        <dbReference type="EMBL" id="MBZ0157943.1"/>
    </source>
</evidence>
<dbReference type="EMBL" id="JAIOIV010000132">
    <property type="protein sequence ID" value="MBZ0157943.1"/>
    <property type="molecule type" value="Genomic_DNA"/>
</dbReference>
<reference evidence="8" key="2">
    <citation type="submission" date="2021-08" db="EMBL/GenBank/DDBJ databases">
        <authorList>
            <person name="Dalcin Martins P."/>
        </authorList>
    </citation>
    <scope>NUCLEOTIDE SEQUENCE</scope>
    <source>
        <strain evidence="8">MAG_39</strain>
    </source>
</reference>
<keyword evidence="2" id="KW-0805">Transcription regulation</keyword>
<dbReference type="InterPro" id="IPR013249">
    <property type="entry name" value="RNA_pol_sigma70_r4_t2"/>
</dbReference>
<dbReference type="NCBIfam" id="TIGR02937">
    <property type="entry name" value="sigma70-ECF"/>
    <property type="match status" value="1"/>
</dbReference>
<dbReference type="InterPro" id="IPR013325">
    <property type="entry name" value="RNA_pol_sigma_r2"/>
</dbReference>
<dbReference type="InterPro" id="IPR036388">
    <property type="entry name" value="WH-like_DNA-bd_sf"/>
</dbReference>
<evidence type="ECO:0000256" key="4">
    <source>
        <dbReference type="ARBA" id="ARBA00023125"/>
    </source>
</evidence>
<comment type="caution">
    <text evidence="8">The sequence shown here is derived from an EMBL/GenBank/DDBJ whole genome shotgun (WGS) entry which is preliminary data.</text>
</comment>
<dbReference type="InterPro" id="IPR014284">
    <property type="entry name" value="RNA_pol_sigma-70_dom"/>
</dbReference>
<dbReference type="PANTHER" id="PTHR43133">
    <property type="entry name" value="RNA POLYMERASE ECF-TYPE SIGMA FACTO"/>
    <property type="match status" value="1"/>
</dbReference>
<dbReference type="InterPro" id="IPR013324">
    <property type="entry name" value="RNA_pol_sigma_r3/r4-like"/>
</dbReference>
<comment type="similarity">
    <text evidence="1">Belongs to the sigma-70 factor family. ECF subfamily.</text>
</comment>
<keyword evidence="5" id="KW-0804">Transcription</keyword>
<gene>
    <name evidence="8" type="ORF">K8I29_17230</name>
</gene>
<evidence type="ECO:0000256" key="5">
    <source>
        <dbReference type="ARBA" id="ARBA00023163"/>
    </source>
</evidence>
<dbReference type="SUPFAM" id="SSF88659">
    <property type="entry name" value="Sigma3 and sigma4 domains of RNA polymerase sigma factors"/>
    <property type="match status" value="1"/>
</dbReference>
<dbReference type="Gene3D" id="1.10.10.10">
    <property type="entry name" value="Winged helix-like DNA-binding domain superfamily/Winged helix DNA-binding domain"/>
    <property type="match status" value="1"/>
</dbReference>
<evidence type="ECO:0000259" key="7">
    <source>
        <dbReference type="Pfam" id="PF08281"/>
    </source>
</evidence>
<dbReference type="Gene3D" id="1.10.1740.10">
    <property type="match status" value="1"/>
</dbReference>
<dbReference type="GO" id="GO:0016987">
    <property type="term" value="F:sigma factor activity"/>
    <property type="evidence" value="ECO:0007669"/>
    <property type="project" value="UniProtKB-KW"/>
</dbReference>
<dbReference type="InterPro" id="IPR039425">
    <property type="entry name" value="RNA_pol_sigma-70-like"/>
</dbReference>
<sequence length="198" mass="23036">MRSRSTISVMRETDDTALVERFKNGDESAFEELVRAYQDRIYTLCRHMLGDIHDAEDAAQDSFLKAYQHLKSFVPEASLYTWLYRIAVNTCIDYRRKPFWESLFKRFAEGEEYLAEPPSGAPSPDRLYESKQMGDLLRQSLARLSPKLRSSIVLKEVEGLSYEEIAEVLDISMGTVKSRIARARDELKKMMKKYTEQK</sequence>
<dbReference type="GO" id="GO:0006352">
    <property type="term" value="P:DNA-templated transcription initiation"/>
    <property type="evidence" value="ECO:0007669"/>
    <property type="project" value="InterPro"/>
</dbReference>
<dbReference type="Pfam" id="PF08281">
    <property type="entry name" value="Sigma70_r4_2"/>
    <property type="match status" value="1"/>
</dbReference>
<feature type="domain" description="RNA polymerase sigma-70 region 2" evidence="6">
    <location>
        <begin position="33"/>
        <end position="97"/>
    </location>
</feature>
<dbReference type="CDD" id="cd06171">
    <property type="entry name" value="Sigma70_r4"/>
    <property type="match status" value="1"/>
</dbReference>
<dbReference type="SUPFAM" id="SSF88946">
    <property type="entry name" value="Sigma2 domain of RNA polymerase sigma factors"/>
    <property type="match status" value="1"/>
</dbReference>
<dbReference type="Proteomes" id="UP000705867">
    <property type="component" value="Unassembled WGS sequence"/>
</dbReference>
<proteinExistence type="inferred from homology"/>
<dbReference type="Pfam" id="PF04542">
    <property type="entry name" value="Sigma70_r2"/>
    <property type="match status" value="1"/>
</dbReference>
<dbReference type="InterPro" id="IPR007627">
    <property type="entry name" value="RNA_pol_sigma70_r2"/>
</dbReference>
<keyword evidence="4" id="KW-0238">DNA-binding</keyword>
<evidence type="ECO:0000256" key="3">
    <source>
        <dbReference type="ARBA" id="ARBA00023082"/>
    </source>
</evidence>
<evidence type="ECO:0000259" key="6">
    <source>
        <dbReference type="Pfam" id="PF04542"/>
    </source>
</evidence>
<organism evidence="8 9">
    <name type="scientific">Candidatus Nitrobium versatile</name>
    <dbReference type="NCBI Taxonomy" id="2884831"/>
    <lineage>
        <taxon>Bacteria</taxon>
        <taxon>Pseudomonadati</taxon>
        <taxon>Nitrospirota</taxon>
        <taxon>Nitrospiria</taxon>
        <taxon>Nitrospirales</taxon>
        <taxon>Nitrospiraceae</taxon>
        <taxon>Candidatus Nitrobium</taxon>
    </lineage>
</organism>
<evidence type="ECO:0000313" key="9">
    <source>
        <dbReference type="Proteomes" id="UP000705867"/>
    </source>
</evidence>
<dbReference type="GO" id="GO:0003677">
    <property type="term" value="F:DNA binding"/>
    <property type="evidence" value="ECO:0007669"/>
    <property type="project" value="UniProtKB-KW"/>
</dbReference>
<dbReference type="PANTHER" id="PTHR43133:SF8">
    <property type="entry name" value="RNA POLYMERASE SIGMA FACTOR HI_1459-RELATED"/>
    <property type="match status" value="1"/>
</dbReference>
<evidence type="ECO:0000256" key="2">
    <source>
        <dbReference type="ARBA" id="ARBA00023015"/>
    </source>
</evidence>
<protein>
    <submittedName>
        <fullName evidence="8">Sigma-70 family RNA polymerase sigma factor</fullName>
    </submittedName>
</protein>
<name>A0A953M2X0_9BACT</name>
<reference evidence="8" key="1">
    <citation type="journal article" date="2021" name="bioRxiv">
        <title>Unraveling nitrogen, sulfur and carbon metabolic pathways and microbial community transcriptional responses to substrate deprivation and toxicity stresses in a bioreactor mimicking anoxic brackish coastal sediment conditions.</title>
        <authorList>
            <person name="Martins P.D."/>
            <person name="Echeveste M.J."/>
            <person name="Arshad A."/>
            <person name="Kurth J."/>
            <person name="Ouboter H."/>
            <person name="Jetten M.S.M."/>
            <person name="Welte C.U."/>
        </authorList>
    </citation>
    <scope>NUCLEOTIDE SEQUENCE</scope>
    <source>
        <strain evidence="8">MAG_39</strain>
    </source>
</reference>
<feature type="domain" description="RNA polymerase sigma factor 70 region 4 type 2" evidence="7">
    <location>
        <begin position="136"/>
        <end position="187"/>
    </location>
</feature>
<keyword evidence="3" id="KW-0731">Sigma factor</keyword>